<protein>
    <submittedName>
        <fullName evidence="5">ABC-type branched-subunit amino acid transport system substrate-binding protein</fullName>
    </submittedName>
</protein>
<evidence type="ECO:0000313" key="6">
    <source>
        <dbReference type="Proteomes" id="UP000294881"/>
    </source>
</evidence>
<sequence>MRLTKRTFIASLMATTVAAFAMAGPAHAEKKYGPGASDTEIRIGNFVPYSGPVSAYGVVGKTMDAYFRMINDQGGVNGRKIKFISYDDAYSPPKAVEQARKLIESDEVLALFGTLGTPSNTAIMKYVNAKKVPHLFLSSGGTRFGADPKAHPWTLPFNPSYESEGRVYANLIKEKYPNAKIAVLVQNDDYGKDIYKGVKDGLGDKVSMIVAEAPYDLSDATVDSQMVKLKASGADLFLNLATPKFAAQSTRKLGELNWRPVHILNNVASQVGAVLVPAGLENAQGAITATFIKDASDPTLANDAEVKQFKEFMAKYMPDGDINNSLYAIGYAMADAMTHVLRQAGDNLTRENVMKQALSLDGFAPRMVYNGLTMKTSETDHFPLEELQIMVFKGDRWVAEGGVISAVTETKKK</sequence>
<dbReference type="PROSITE" id="PS51318">
    <property type="entry name" value="TAT"/>
    <property type="match status" value="1"/>
</dbReference>
<evidence type="ECO:0000256" key="2">
    <source>
        <dbReference type="ARBA" id="ARBA00022729"/>
    </source>
</evidence>
<dbReference type="InterPro" id="IPR028081">
    <property type="entry name" value="Leu-bd"/>
</dbReference>
<organism evidence="5 6">
    <name type="scientific">Camelimonas lactis</name>
    <dbReference type="NCBI Taxonomy" id="659006"/>
    <lineage>
        <taxon>Bacteria</taxon>
        <taxon>Pseudomonadati</taxon>
        <taxon>Pseudomonadota</taxon>
        <taxon>Alphaproteobacteria</taxon>
        <taxon>Hyphomicrobiales</taxon>
        <taxon>Chelatococcaceae</taxon>
        <taxon>Camelimonas</taxon>
    </lineage>
</organism>
<dbReference type="Proteomes" id="UP000294881">
    <property type="component" value="Unassembled WGS sequence"/>
</dbReference>
<dbReference type="Pfam" id="PF13458">
    <property type="entry name" value="Peripla_BP_6"/>
    <property type="match status" value="1"/>
</dbReference>
<dbReference type="EMBL" id="SLWL01000019">
    <property type="protein sequence ID" value="TCO09046.1"/>
    <property type="molecule type" value="Genomic_DNA"/>
</dbReference>
<gene>
    <name evidence="5" type="ORF">EV666_11942</name>
</gene>
<dbReference type="CDD" id="cd06343">
    <property type="entry name" value="PBP1_ABC_ligand_binding-like"/>
    <property type="match status" value="1"/>
</dbReference>
<keyword evidence="6" id="KW-1185">Reference proteome</keyword>
<feature type="chain" id="PRO_5020546397" evidence="3">
    <location>
        <begin position="29"/>
        <end position="413"/>
    </location>
</feature>
<feature type="domain" description="Leucine-binding protein" evidence="4">
    <location>
        <begin position="40"/>
        <end position="392"/>
    </location>
</feature>
<name>A0A4R2GJS9_9HYPH</name>
<feature type="signal peptide" evidence="3">
    <location>
        <begin position="1"/>
        <end position="28"/>
    </location>
</feature>
<proteinExistence type="inferred from homology"/>
<keyword evidence="2 3" id="KW-0732">Signal</keyword>
<dbReference type="SUPFAM" id="SSF53822">
    <property type="entry name" value="Periplasmic binding protein-like I"/>
    <property type="match status" value="1"/>
</dbReference>
<dbReference type="Gene3D" id="3.40.50.2300">
    <property type="match status" value="2"/>
</dbReference>
<dbReference type="InterPro" id="IPR028082">
    <property type="entry name" value="Peripla_BP_I"/>
</dbReference>
<evidence type="ECO:0000313" key="5">
    <source>
        <dbReference type="EMBL" id="TCO09046.1"/>
    </source>
</evidence>
<evidence type="ECO:0000256" key="3">
    <source>
        <dbReference type="SAM" id="SignalP"/>
    </source>
</evidence>
<evidence type="ECO:0000259" key="4">
    <source>
        <dbReference type="Pfam" id="PF13458"/>
    </source>
</evidence>
<dbReference type="RefSeq" id="WP_132010424.1">
    <property type="nucleotide sequence ID" value="NZ_JBHUNN010000002.1"/>
</dbReference>
<accession>A0A4R2GJS9</accession>
<evidence type="ECO:0000256" key="1">
    <source>
        <dbReference type="ARBA" id="ARBA00010062"/>
    </source>
</evidence>
<dbReference type="InterPro" id="IPR006311">
    <property type="entry name" value="TAT_signal"/>
</dbReference>
<comment type="similarity">
    <text evidence="1">Belongs to the leucine-binding protein family.</text>
</comment>
<dbReference type="OrthoDB" id="9791590at2"/>
<comment type="caution">
    <text evidence="5">The sequence shown here is derived from an EMBL/GenBank/DDBJ whole genome shotgun (WGS) entry which is preliminary data.</text>
</comment>
<dbReference type="PANTHER" id="PTHR47235:SF1">
    <property type="entry name" value="BLR6548 PROTEIN"/>
    <property type="match status" value="1"/>
</dbReference>
<dbReference type="AlphaFoldDB" id="A0A4R2GJS9"/>
<reference evidence="5 6" key="1">
    <citation type="submission" date="2019-03" db="EMBL/GenBank/DDBJ databases">
        <title>Genomic Encyclopedia of Type Strains, Phase IV (KMG-IV): sequencing the most valuable type-strain genomes for metagenomic binning, comparative biology and taxonomic classification.</title>
        <authorList>
            <person name="Goeker M."/>
        </authorList>
    </citation>
    <scope>NUCLEOTIDE SEQUENCE [LARGE SCALE GENOMIC DNA]</scope>
    <source>
        <strain evidence="5 6">DSM 22958</strain>
    </source>
</reference>
<dbReference type="PANTHER" id="PTHR47235">
    <property type="entry name" value="BLR6548 PROTEIN"/>
    <property type="match status" value="1"/>
</dbReference>